<evidence type="ECO:0000313" key="7">
    <source>
        <dbReference type="EMBL" id="OBZ79190.1"/>
    </source>
</evidence>
<accession>A0A1C7MQP2</accession>
<evidence type="ECO:0000256" key="5">
    <source>
        <dbReference type="SAM" id="Phobius"/>
    </source>
</evidence>
<proteinExistence type="inferred from homology"/>
<dbReference type="GO" id="GO:0016620">
    <property type="term" value="F:oxidoreductase activity, acting on the aldehyde or oxo group of donors, NAD or NADP as acceptor"/>
    <property type="evidence" value="ECO:0007669"/>
    <property type="project" value="InterPro"/>
</dbReference>
<dbReference type="STRING" id="5627.A0A1C7MQP2"/>
<dbReference type="InterPro" id="IPR029510">
    <property type="entry name" value="Ald_DH_CS_GLU"/>
</dbReference>
<dbReference type="InterPro" id="IPR016163">
    <property type="entry name" value="Ald_DH_C"/>
</dbReference>
<dbReference type="PANTHER" id="PTHR11699">
    <property type="entry name" value="ALDEHYDE DEHYDROGENASE-RELATED"/>
    <property type="match status" value="1"/>
</dbReference>
<dbReference type="OrthoDB" id="310895at2759"/>
<dbReference type="InterPro" id="IPR015590">
    <property type="entry name" value="Aldehyde_DH_dom"/>
</dbReference>
<feature type="transmembrane region" description="Helical" evidence="5">
    <location>
        <begin position="12"/>
        <end position="30"/>
    </location>
</feature>
<keyword evidence="5" id="KW-1133">Transmembrane helix</keyword>
<sequence length="333" mass="37536">MAIYEHSDQTGISFFYPLVTCFVLGFYLVYNRHQTILNRAIPFRHTPPDKIAGPFQSIKIPKPSLNAHTEYEEFQLPMHDDSKKYITAFDPATGYHLETIEADSTDDIITKIHKAAEAQKEWKKTSFVQRRRVIRSLKKWLVDNQEICAKVACRDTGKTMLDAALGEILTTCSKMDYLFHHGERVLRPESRTNPLLMFYKSSQVHYEPLGVVAAIVSWNYPLHNAWSPILAALFAGDAIVACGYSRDLVQLHITFIGSEQVGRIIAKAAAENLTPVTLELGGKDPAIILPSTDLSKWSSIWMRGVYQNSGQNCIGIERLIVHRSQTVITGPEC</sequence>
<name>A0A1C7MQP2_GRIFR</name>
<evidence type="ECO:0000313" key="8">
    <source>
        <dbReference type="Proteomes" id="UP000092993"/>
    </source>
</evidence>
<feature type="active site" evidence="3">
    <location>
        <position position="279"/>
    </location>
</feature>
<keyword evidence="5" id="KW-0812">Transmembrane</keyword>
<evidence type="ECO:0000256" key="4">
    <source>
        <dbReference type="RuleBase" id="RU003345"/>
    </source>
</evidence>
<evidence type="ECO:0000256" key="1">
    <source>
        <dbReference type="ARBA" id="ARBA00009986"/>
    </source>
</evidence>
<gene>
    <name evidence="7" type="ORF">A0H81_01545</name>
</gene>
<evidence type="ECO:0000256" key="2">
    <source>
        <dbReference type="ARBA" id="ARBA00023002"/>
    </source>
</evidence>
<dbReference type="Pfam" id="PF00171">
    <property type="entry name" value="Aldedh"/>
    <property type="match status" value="2"/>
</dbReference>
<reference evidence="7 8" key="1">
    <citation type="submission" date="2016-03" db="EMBL/GenBank/DDBJ databases">
        <title>Whole genome sequencing of Grifola frondosa 9006-11.</title>
        <authorList>
            <person name="Min B."/>
            <person name="Park H."/>
            <person name="Kim J.-G."/>
            <person name="Cho H."/>
            <person name="Oh Y.-L."/>
            <person name="Kong W.-S."/>
            <person name="Choi I.-G."/>
        </authorList>
    </citation>
    <scope>NUCLEOTIDE SEQUENCE [LARGE SCALE GENOMIC DNA]</scope>
    <source>
        <strain evidence="7 8">9006-11</strain>
    </source>
</reference>
<dbReference type="Gene3D" id="3.40.309.10">
    <property type="entry name" value="Aldehyde Dehydrogenase, Chain A, domain 2"/>
    <property type="match status" value="1"/>
</dbReference>
<dbReference type="EMBL" id="LUGG01000001">
    <property type="protein sequence ID" value="OBZ79190.1"/>
    <property type="molecule type" value="Genomic_DNA"/>
</dbReference>
<dbReference type="PROSITE" id="PS00687">
    <property type="entry name" value="ALDEHYDE_DEHYDR_GLU"/>
    <property type="match status" value="1"/>
</dbReference>
<feature type="domain" description="Aldehyde dehydrogenase" evidence="6">
    <location>
        <begin position="252"/>
        <end position="324"/>
    </location>
</feature>
<organism evidence="7 8">
    <name type="scientific">Grifola frondosa</name>
    <name type="common">Maitake</name>
    <name type="synonym">Polyporus frondosus</name>
    <dbReference type="NCBI Taxonomy" id="5627"/>
    <lineage>
        <taxon>Eukaryota</taxon>
        <taxon>Fungi</taxon>
        <taxon>Dikarya</taxon>
        <taxon>Basidiomycota</taxon>
        <taxon>Agaricomycotina</taxon>
        <taxon>Agaricomycetes</taxon>
        <taxon>Polyporales</taxon>
        <taxon>Grifolaceae</taxon>
        <taxon>Grifola</taxon>
    </lineage>
</organism>
<dbReference type="SUPFAM" id="SSF53720">
    <property type="entry name" value="ALDH-like"/>
    <property type="match status" value="1"/>
</dbReference>
<keyword evidence="5" id="KW-0472">Membrane</keyword>
<dbReference type="Gene3D" id="3.40.605.10">
    <property type="entry name" value="Aldehyde Dehydrogenase, Chain A, domain 1"/>
    <property type="match status" value="2"/>
</dbReference>
<comment type="caution">
    <text evidence="7">The sequence shown here is derived from an EMBL/GenBank/DDBJ whole genome shotgun (WGS) entry which is preliminary data.</text>
</comment>
<dbReference type="InterPro" id="IPR016160">
    <property type="entry name" value="Ald_DH_CS_CYS"/>
</dbReference>
<evidence type="ECO:0000256" key="3">
    <source>
        <dbReference type="PROSITE-ProRule" id="PRU10007"/>
    </source>
</evidence>
<keyword evidence="2 4" id="KW-0560">Oxidoreductase</keyword>
<dbReference type="InterPro" id="IPR016162">
    <property type="entry name" value="Ald_DH_N"/>
</dbReference>
<evidence type="ECO:0000259" key="6">
    <source>
        <dbReference type="Pfam" id="PF00171"/>
    </source>
</evidence>
<dbReference type="AlphaFoldDB" id="A0A1C7MQP2"/>
<dbReference type="Proteomes" id="UP000092993">
    <property type="component" value="Unassembled WGS sequence"/>
</dbReference>
<keyword evidence="8" id="KW-1185">Reference proteome</keyword>
<dbReference type="PROSITE" id="PS00070">
    <property type="entry name" value="ALDEHYDE_DEHYDR_CYS"/>
    <property type="match status" value="1"/>
</dbReference>
<feature type="domain" description="Aldehyde dehydrogenase" evidence="6">
    <location>
        <begin position="81"/>
        <end position="240"/>
    </location>
</feature>
<dbReference type="InterPro" id="IPR016161">
    <property type="entry name" value="Ald_DH/histidinol_DH"/>
</dbReference>
<comment type="similarity">
    <text evidence="1 4">Belongs to the aldehyde dehydrogenase family.</text>
</comment>
<protein>
    <submittedName>
        <fullName evidence="7">Putative aldehyde dehydrogenase-like protein C21C3</fullName>
    </submittedName>
</protein>